<accession>A0A450TKU7</accession>
<name>A0A450TKU7_9GAMM</name>
<dbReference type="AlphaFoldDB" id="A0A450TKU7"/>
<protein>
    <submittedName>
        <fullName evidence="1">Uncharacterized protein</fullName>
    </submittedName>
</protein>
<evidence type="ECO:0000313" key="1">
    <source>
        <dbReference type="EMBL" id="VFJ68251.1"/>
    </source>
</evidence>
<organism evidence="1">
    <name type="scientific">Candidatus Kentrum sp. FW</name>
    <dbReference type="NCBI Taxonomy" id="2126338"/>
    <lineage>
        <taxon>Bacteria</taxon>
        <taxon>Pseudomonadati</taxon>
        <taxon>Pseudomonadota</taxon>
        <taxon>Gammaproteobacteria</taxon>
        <taxon>Candidatus Kentrum</taxon>
    </lineage>
</organism>
<dbReference type="EMBL" id="CAADFD010000142">
    <property type="protein sequence ID" value="VFJ68251.1"/>
    <property type="molecule type" value="Genomic_DNA"/>
</dbReference>
<reference evidence="1" key="1">
    <citation type="submission" date="2019-02" db="EMBL/GenBank/DDBJ databases">
        <authorList>
            <person name="Gruber-Vodicka R. H."/>
            <person name="Seah K. B. B."/>
        </authorList>
    </citation>
    <scope>NUCLEOTIDE SEQUENCE</scope>
    <source>
        <strain evidence="1">BECK_BZ106</strain>
    </source>
</reference>
<sequence>MQVIQFDARIHDGVIDIPPQHRHLPKENVKVILIKSFNFRKLL</sequence>
<proteinExistence type="predicted"/>
<gene>
    <name evidence="1" type="ORF">BECKFW1821B_GA0114236_11421</name>
</gene>